<feature type="compositionally biased region" description="Basic and acidic residues" evidence="2">
    <location>
        <begin position="112"/>
        <end position="124"/>
    </location>
</feature>
<dbReference type="InterPro" id="IPR002885">
    <property type="entry name" value="PPR_rpt"/>
</dbReference>
<evidence type="ECO:0000256" key="2">
    <source>
        <dbReference type="SAM" id="MobiDB-lite"/>
    </source>
</evidence>
<dbReference type="PANTHER" id="PTHR47934:SF6">
    <property type="entry name" value="MITOCHONDRIAL GROUP I INTRON SPLICING FACTOR CCM1-RELATED"/>
    <property type="match status" value="1"/>
</dbReference>
<feature type="region of interest" description="Disordered" evidence="2">
    <location>
        <begin position="72"/>
        <end position="176"/>
    </location>
</feature>
<comment type="caution">
    <text evidence="3">The sequence shown here is derived from an EMBL/GenBank/DDBJ whole genome shotgun (WGS) entry which is preliminary data.</text>
</comment>
<evidence type="ECO:0008006" key="5">
    <source>
        <dbReference type="Google" id="ProtNLM"/>
    </source>
</evidence>
<feature type="repeat" description="PPR" evidence="1">
    <location>
        <begin position="292"/>
        <end position="326"/>
    </location>
</feature>
<proteinExistence type="predicted"/>
<dbReference type="Proteomes" id="UP000681720">
    <property type="component" value="Unassembled WGS sequence"/>
</dbReference>
<dbReference type="EMBL" id="CAJOBJ010027534">
    <property type="protein sequence ID" value="CAF4253255.1"/>
    <property type="molecule type" value="Genomic_DNA"/>
</dbReference>
<accession>A0A8S2SVC8</accession>
<feature type="compositionally biased region" description="Basic residues" evidence="2">
    <location>
        <begin position="93"/>
        <end position="104"/>
    </location>
</feature>
<dbReference type="PANTHER" id="PTHR47934">
    <property type="entry name" value="PENTATRICOPEPTIDE REPEAT-CONTAINING PROTEIN PET309, MITOCHONDRIAL"/>
    <property type="match status" value="1"/>
</dbReference>
<evidence type="ECO:0000313" key="3">
    <source>
        <dbReference type="EMBL" id="CAF4253255.1"/>
    </source>
</evidence>
<dbReference type="AlphaFoldDB" id="A0A8S2SVC8"/>
<gene>
    <name evidence="3" type="ORF">GIL414_LOCUS23792</name>
</gene>
<dbReference type="InterPro" id="IPR051114">
    <property type="entry name" value="Mito_RNA_Proc_CCM1"/>
</dbReference>
<feature type="compositionally biased region" description="Polar residues" evidence="2">
    <location>
        <begin position="81"/>
        <end position="92"/>
    </location>
</feature>
<dbReference type="Pfam" id="PF13812">
    <property type="entry name" value="PPR_3"/>
    <property type="match status" value="1"/>
</dbReference>
<dbReference type="GO" id="GO:0003729">
    <property type="term" value="F:mRNA binding"/>
    <property type="evidence" value="ECO:0007669"/>
    <property type="project" value="TreeGrafter"/>
</dbReference>
<dbReference type="GO" id="GO:0006396">
    <property type="term" value="P:RNA processing"/>
    <property type="evidence" value="ECO:0007669"/>
    <property type="project" value="TreeGrafter"/>
</dbReference>
<feature type="compositionally biased region" description="Basic residues" evidence="2">
    <location>
        <begin position="158"/>
        <end position="171"/>
    </location>
</feature>
<reference evidence="3" key="1">
    <citation type="submission" date="2021-02" db="EMBL/GenBank/DDBJ databases">
        <authorList>
            <person name="Nowell W R."/>
        </authorList>
    </citation>
    <scope>NUCLEOTIDE SEQUENCE</scope>
</reference>
<dbReference type="PROSITE" id="PS51375">
    <property type="entry name" value="PPR"/>
    <property type="match status" value="1"/>
</dbReference>
<dbReference type="InterPro" id="IPR011990">
    <property type="entry name" value="TPR-like_helical_dom_sf"/>
</dbReference>
<dbReference type="GO" id="GO:0005739">
    <property type="term" value="C:mitochondrion"/>
    <property type="evidence" value="ECO:0007669"/>
    <property type="project" value="TreeGrafter"/>
</dbReference>
<evidence type="ECO:0000313" key="4">
    <source>
        <dbReference type="Proteomes" id="UP000681720"/>
    </source>
</evidence>
<evidence type="ECO:0000256" key="1">
    <source>
        <dbReference type="PROSITE-ProRule" id="PRU00708"/>
    </source>
</evidence>
<feature type="non-terminal residue" evidence="3">
    <location>
        <position position="1"/>
    </location>
</feature>
<dbReference type="Gene3D" id="1.25.40.10">
    <property type="entry name" value="Tetratricopeptide repeat domain"/>
    <property type="match status" value="1"/>
</dbReference>
<name>A0A8S2SVC8_9BILA</name>
<sequence>MLRIILFRPFLLNTCIRTPRQLAVLCRPLSVETLSVHRDIDDRNHRVEITAPHHELLEVLNHRSSQLQAFTKTIRSPRKISPSSDRSTAKTSTRPRSKANRKTLSKSNIESKPVEEEKPIDLARPKAGKSKEKKKKEKKPTPSPVPTPTNRINELSKKLKPTKSIGKHQSKMHTNNNISDEILAGEEEHEGPQSEEPLPVIDEATSNDEDKTLNELLASLNSTKIRRLHKYTDLQIKFMHTHNEFNRMLQAFVDVMVSNGKLNQARRILDEILSDQERRRSSKVLAWRYVTNVQAFNSLYFGYAETGNLPALQKLFETMRKFNIKPTLESYAAAISCLGSMELFDSSIARRIILDLEKEVLLKTKKQDFES</sequence>
<dbReference type="GO" id="GO:0007005">
    <property type="term" value="P:mitochondrion organization"/>
    <property type="evidence" value="ECO:0007669"/>
    <property type="project" value="TreeGrafter"/>
</dbReference>
<feature type="compositionally biased region" description="Basic residues" evidence="2">
    <location>
        <begin position="126"/>
        <end position="138"/>
    </location>
</feature>
<organism evidence="3 4">
    <name type="scientific">Rotaria magnacalcarata</name>
    <dbReference type="NCBI Taxonomy" id="392030"/>
    <lineage>
        <taxon>Eukaryota</taxon>
        <taxon>Metazoa</taxon>
        <taxon>Spiralia</taxon>
        <taxon>Gnathifera</taxon>
        <taxon>Rotifera</taxon>
        <taxon>Eurotatoria</taxon>
        <taxon>Bdelloidea</taxon>
        <taxon>Philodinida</taxon>
        <taxon>Philodinidae</taxon>
        <taxon>Rotaria</taxon>
    </lineage>
</organism>
<protein>
    <recommendedName>
        <fullName evidence="5">Pentatricopeptide repeat-containing protein</fullName>
    </recommendedName>
</protein>